<dbReference type="GO" id="GO:0003677">
    <property type="term" value="F:DNA binding"/>
    <property type="evidence" value="ECO:0007669"/>
    <property type="project" value="InterPro"/>
</dbReference>
<keyword evidence="1" id="KW-0862">Zinc</keyword>
<dbReference type="GO" id="GO:0006265">
    <property type="term" value="P:DNA topological change"/>
    <property type="evidence" value="ECO:0007669"/>
    <property type="project" value="InterPro"/>
</dbReference>
<feature type="region of interest" description="Disordered" evidence="2">
    <location>
        <begin position="279"/>
        <end position="336"/>
    </location>
</feature>
<dbReference type="Gene3D" id="3.30.65.10">
    <property type="entry name" value="Bacterial Topoisomerase I, domain 1"/>
    <property type="match status" value="1"/>
</dbReference>
<sequence length="360" mass="39661">MKDFEEVRRDQIAKYRAVFQTVVDKMRLIDDSLANRLDDRPQEVQNDVGGTTDDFRPALKCPKCGSDMVLRQKKNGPGKYLTCVGYPNCKNTVWFTASVENVEVLNENCQNCGPDVKKLRIKFKQNPFPGYPNPNIFCIGGCDLDVLEALDINISTVRRGNIASRTSQDNIPNNNLNGTVQNNLNNFVNITRNNQQNGRNGGFNNTVKTIRPNNSSGNQTINSNRISHDATRMSNSTRSSLDMMPGPSRITNNSSANSNQHDEIVCACNNKALLLTVRKDGPNKDDGNGNNDDWGGGGGGGRRGRGGGNTSWRGNNSNWKGKATRGRGYTTTQNKTQTRAKRKCGICGEEGHIRTKCPNS</sequence>
<dbReference type="Proteomes" id="UP001162156">
    <property type="component" value="Unassembled WGS sequence"/>
</dbReference>
<dbReference type="SUPFAM" id="SSF57756">
    <property type="entry name" value="Retrovirus zinc finger-like domains"/>
    <property type="match status" value="1"/>
</dbReference>
<dbReference type="Pfam" id="PF01396">
    <property type="entry name" value="Zn_ribbon_Top1"/>
    <property type="match status" value="1"/>
</dbReference>
<dbReference type="InterPro" id="IPR036875">
    <property type="entry name" value="Znf_CCHC_sf"/>
</dbReference>
<dbReference type="GO" id="GO:0005694">
    <property type="term" value="C:chromosome"/>
    <property type="evidence" value="ECO:0007669"/>
    <property type="project" value="InterPro"/>
</dbReference>
<keyword evidence="1" id="KW-0863">Zinc-finger</keyword>
<proteinExistence type="predicted"/>
<dbReference type="InterPro" id="IPR013498">
    <property type="entry name" value="Topo_IA_Znf"/>
</dbReference>
<evidence type="ECO:0000259" key="3">
    <source>
        <dbReference type="PROSITE" id="PS50158"/>
    </source>
</evidence>
<keyword evidence="5" id="KW-1185">Reference proteome</keyword>
<gene>
    <name evidence="4" type="ORF">NQ314_015393</name>
</gene>
<reference evidence="4" key="1">
    <citation type="journal article" date="2023" name="Insect Mol. Biol.">
        <title>Genome sequencing provides insights into the evolution of gene families encoding plant cell wall-degrading enzymes in longhorned beetles.</title>
        <authorList>
            <person name="Shin N.R."/>
            <person name="Okamura Y."/>
            <person name="Kirsch R."/>
            <person name="Pauchet Y."/>
        </authorList>
    </citation>
    <scope>NUCLEOTIDE SEQUENCE</scope>
    <source>
        <strain evidence="4">RBIC_L_NR</strain>
    </source>
</reference>
<organism evidence="4 5">
    <name type="scientific">Rhamnusium bicolor</name>
    <dbReference type="NCBI Taxonomy" id="1586634"/>
    <lineage>
        <taxon>Eukaryota</taxon>
        <taxon>Metazoa</taxon>
        <taxon>Ecdysozoa</taxon>
        <taxon>Arthropoda</taxon>
        <taxon>Hexapoda</taxon>
        <taxon>Insecta</taxon>
        <taxon>Pterygota</taxon>
        <taxon>Neoptera</taxon>
        <taxon>Endopterygota</taxon>
        <taxon>Coleoptera</taxon>
        <taxon>Polyphaga</taxon>
        <taxon>Cucujiformia</taxon>
        <taxon>Chrysomeloidea</taxon>
        <taxon>Cerambycidae</taxon>
        <taxon>Lepturinae</taxon>
        <taxon>Rhagiini</taxon>
        <taxon>Rhamnusium</taxon>
    </lineage>
</organism>
<dbReference type="GO" id="GO:0003916">
    <property type="term" value="F:DNA topoisomerase activity"/>
    <property type="evidence" value="ECO:0007669"/>
    <property type="project" value="InterPro"/>
</dbReference>
<dbReference type="PROSITE" id="PS50158">
    <property type="entry name" value="ZF_CCHC"/>
    <property type="match status" value="1"/>
</dbReference>
<dbReference type="AlphaFoldDB" id="A0AAV8WZK4"/>
<dbReference type="GO" id="GO:0008270">
    <property type="term" value="F:zinc ion binding"/>
    <property type="evidence" value="ECO:0007669"/>
    <property type="project" value="UniProtKB-KW"/>
</dbReference>
<comment type="caution">
    <text evidence="4">The sequence shown here is derived from an EMBL/GenBank/DDBJ whole genome shotgun (WGS) entry which is preliminary data.</text>
</comment>
<name>A0AAV8WZK4_9CUCU</name>
<dbReference type="SUPFAM" id="SSF57783">
    <property type="entry name" value="Zinc beta-ribbon"/>
    <property type="match status" value="1"/>
</dbReference>
<evidence type="ECO:0000256" key="1">
    <source>
        <dbReference type="PROSITE-ProRule" id="PRU00047"/>
    </source>
</evidence>
<feature type="domain" description="CCHC-type" evidence="3">
    <location>
        <begin position="342"/>
        <end position="359"/>
    </location>
</feature>
<dbReference type="EMBL" id="JANEYF010004267">
    <property type="protein sequence ID" value="KAJ8931677.1"/>
    <property type="molecule type" value="Genomic_DNA"/>
</dbReference>
<protein>
    <recommendedName>
        <fullName evidence="3">CCHC-type domain-containing protein</fullName>
    </recommendedName>
</protein>
<feature type="region of interest" description="Disordered" evidence="2">
    <location>
        <begin position="229"/>
        <end position="257"/>
    </location>
</feature>
<evidence type="ECO:0000313" key="4">
    <source>
        <dbReference type="EMBL" id="KAJ8931677.1"/>
    </source>
</evidence>
<evidence type="ECO:0000313" key="5">
    <source>
        <dbReference type="Proteomes" id="UP001162156"/>
    </source>
</evidence>
<accession>A0AAV8WZK4</accession>
<dbReference type="InterPro" id="IPR001878">
    <property type="entry name" value="Znf_CCHC"/>
</dbReference>
<keyword evidence="1" id="KW-0479">Metal-binding</keyword>
<evidence type="ECO:0000256" key="2">
    <source>
        <dbReference type="SAM" id="MobiDB-lite"/>
    </source>
</evidence>
<feature type="compositionally biased region" description="Gly residues" evidence="2">
    <location>
        <begin position="294"/>
        <end position="309"/>
    </location>
</feature>